<dbReference type="InterPro" id="IPR006311">
    <property type="entry name" value="TAT_signal"/>
</dbReference>
<dbReference type="Gene3D" id="2.60.40.1220">
    <property type="match status" value="1"/>
</dbReference>
<evidence type="ECO:0000256" key="5">
    <source>
        <dbReference type="SAM" id="MobiDB-lite"/>
    </source>
</evidence>
<keyword evidence="2" id="KW-0479">Metal-binding</keyword>
<name>A0A9X2KKV1_9MICC</name>
<gene>
    <name evidence="8" type="ORF">NBM05_05255</name>
</gene>
<keyword evidence="6" id="KW-0812">Transmembrane</keyword>
<dbReference type="GO" id="GO:0005507">
    <property type="term" value="F:copper ion binding"/>
    <property type="evidence" value="ECO:0007669"/>
    <property type="project" value="InterPro"/>
</dbReference>
<dbReference type="GO" id="GO:0030313">
    <property type="term" value="C:cell envelope"/>
    <property type="evidence" value="ECO:0007669"/>
    <property type="project" value="UniProtKB-SubCell"/>
</dbReference>
<dbReference type="GO" id="GO:0042597">
    <property type="term" value="C:periplasmic space"/>
    <property type="evidence" value="ECO:0007669"/>
    <property type="project" value="InterPro"/>
</dbReference>
<evidence type="ECO:0000256" key="6">
    <source>
        <dbReference type="SAM" id="Phobius"/>
    </source>
</evidence>
<feature type="compositionally biased region" description="Low complexity" evidence="5">
    <location>
        <begin position="174"/>
        <end position="190"/>
    </location>
</feature>
<evidence type="ECO:0000256" key="1">
    <source>
        <dbReference type="ARBA" id="ARBA00004196"/>
    </source>
</evidence>
<keyword evidence="6" id="KW-0472">Membrane</keyword>
<evidence type="ECO:0000256" key="2">
    <source>
        <dbReference type="ARBA" id="ARBA00022723"/>
    </source>
</evidence>
<dbReference type="GO" id="GO:0046688">
    <property type="term" value="P:response to copper ion"/>
    <property type="evidence" value="ECO:0007669"/>
    <property type="project" value="InterPro"/>
</dbReference>
<dbReference type="InterPro" id="IPR014755">
    <property type="entry name" value="Cu-Rt/internalin_Ig-like"/>
</dbReference>
<comment type="caution">
    <text evidence="8">The sequence shown here is derived from an EMBL/GenBank/DDBJ whole genome shotgun (WGS) entry which is preliminary data.</text>
</comment>
<sequence>MNAAIPAAAPAARERAAVAEASAPARTSARRRSQPAAPRRSRRRIGTALAAAALALGGLFLAAPAAQAHDELISSDPSDGQVLEATPDAVTLTFSADITPVGNAVRVTDSSGETVSTGDVEVNGTDAVQRIDSDASDETYRVVWRVVSSDGHPIEGSYSFTVGTGGTGGAELNSSATPSATPSLSGSADDAAQDDEASGVPTWVVVLIGVVTLVVVLVIVGIVFARVRASRRD</sequence>
<feature type="transmembrane region" description="Helical" evidence="6">
    <location>
        <begin position="203"/>
        <end position="225"/>
    </location>
</feature>
<dbReference type="PROSITE" id="PS51318">
    <property type="entry name" value="TAT"/>
    <property type="match status" value="1"/>
</dbReference>
<reference evidence="8" key="1">
    <citation type="submission" date="2022-06" db="EMBL/GenBank/DDBJ databases">
        <title>Rothia sp. isolated from sandalwood seedling.</title>
        <authorList>
            <person name="Tuikhar N."/>
            <person name="Kirdat K."/>
            <person name="Thorat V."/>
            <person name="Swetha P."/>
            <person name="Padma S."/>
            <person name="Sundararaj R."/>
            <person name="Yadav A."/>
        </authorList>
    </citation>
    <scope>NUCLEOTIDE SEQUENCE</scope>
    <source>
        <strain evidence="8">AR01</strain>
    </source>
</reference>
<dbReference type="Proteomes" id="UP001139502">
    <property type="component" value="Unassembled WGS sequence"/>
</dbReference>
<comment type="subcellular location">
    <subcellularLocation>
        <location evidence="1">Cell envelope</location>
    </subcellularLocation>
</comment>
<keyword evidence="6" id="KW-1133">Transmembrane helix</keyword>
<dbReference type="AlphaFoldDB" id="A0A9X2KKV1"/>
<feature type="region of interest" description="Disordered" evidence="5">
    <location>
        <begin position="169"/>
        <end position="193"/>
    </location>
</feature>
<feature type="transmembrane region" description="Helical" evidence="6">
    <location>
        <begin position="45"/>
        <end position="66"/>
    </location>
</feature>
<keyword evidence="3" id="KW-0732">Signal</keyword>
<evidence type="ECO:0000259" key="7">
    <source>
        <dbReference type="Pfam" id="PF04234"/>
    </source>
</evidence>
<evidence type="ECO:0000256" key="3">
    <source>
        <dbReference type="ARBA" id="ARBA00022729"/>
    </source>
</evidence>
<keyword evidence="9" id="KW-1185">Reference proteome</keyword>
<feature type="domain" description="CopC" evidence="7">
    <location>
        <begin position="69"/>
        <end position="162"/>
    </location>
</feature>
<evidence type="ECO:0000313" key="9">
    <source>
        <dbReference type="Proteomes" id="UP001139502"/>
    </source>
</evidence>
<evidence type="ECO:0000256" key="4">
    <source>
        <dbReference type="ARBA" id="ARBA00023008"/>
    </source>
</evidence>
<evidence type="ECO:0000313" key="8">
    <source>
        <dbReference type="EMBL" id="MCP3425441.1"/>
    </source>
</evidence>
<feature type="compositionally biased region" description="Low complexity" evidence="5">
    <location>
        <begin position="1"/>
        <end position="11"/>
    </location>
</feature>
<dbReference type="PANTHER" id="PTHR34820:SF4">
    <property type="entry name" value="INNER MEMBRANE PROTEIN YEBZ"/>
    <property type="match status" value="1"/>
</dbReference>
<dbReference type="SUPFAM" id="SSF81296">
    <property type="entry name" value="E set domains"/>
    <property type="match status" value="1"/>
</dbReference>
<feature type="compositionally biased region" description="Low complexity" evidence="5">
    <location>
        <begin position="18"/>
        <end position="27"/>
    </location>
</feature>
<dbReference type="Pfam" id="PF04234">
    <property type="entry name" value="CopC"/>
    <property type="match status" value="1"/>
</dbReference>
<dbReference type="EMBL" id="JANAFB010000009">
    <property type="protein sequence ID" value="MCP3425441.1"/>
    <property type="molecule type" value="Genomic_DNA"/>
</dbReference>
<protein>
    <submittedName>
        <fullName evidence="8">Copper resistance protein CopC</fullName>
    </submittedName>
</protein>
<feature type="region of interest" description="Disordered" evidence="5">
    <location>
        <begin position="1"/>
        <end position="43"/>
    </location>
</feature>
<feature type="compositionally biased region" description="Basic residues" evidence="5">
    <location>
        <begin position="28"/>
        <end position="43"/>
    </location>
</feature>
<dbReference type="InterPro" id="IPR014756">
    <property type="entry name" value="Ig_E-set"/>
</dbReference>
<accession>A0A9X2KKV1</accession>
<proteinExistence type="predicted"/>
<dbReference type="RefSeq" id="WP_254165663.1">
    <property type="nucleotide sequence ID" value="NZ_JANAFB010000009.1"/>
</dbReference>
<keyword evidence="4" id="KW-0186">Copper</keyword>
<dbReference type="GO" id="GO:0005886">
    <property type="term" value="C:plasma membrane"/>
    <property type="evidence" value="ECO:0007669"/>
    <property type="project" value="TreeGrafter"/>
</dbReference>
<dbReference type="PANTHER" id="PTHR34820">
    <property type="entry name" value="INNER MEMBRANE PROTEIN YEBZ"/>
    <property type="match status" value="1"/>
</dbReference>
<dbReference type="InterPro" id="IPR007348">
    <property type="entry name" value="CopC_dom"/>
</dbReference>
<dbReference type="InterPro" id="IPR032694">
    <property type="entry name" value="CopC/D"/>
</dbReference>
<organism evidence="8 9">
    <name type="scientific">Rothia santali</name>
    <dbReference type="NCBI Taxonomy" id="2949643"/>
    <lineage>
        <taxon>Bacteria</taxon>
        <taxon>Bacillati</taxon>
        <taxon>Actinomycetota</taxon>
        <taxon>Actinomycetes</taxon>
        <taxon>Micrococcales</taxon>
        <taxon>Micrococcaceae</taxon>
        <taxon>Rothia</taxon>
    </lineage>
</organism>
<dbReference type="GO" id="GO:0006825">
    <property type="term" value="P:copper ion transport"/>
    <property type="evidence" value="ECO:0007669"/>
    <property type="project" value="InterPro"/>
</dbReference>